<dbReference type="Proteomes" id="UP001180729">
    <property type="component" value="Unassembled WGS sequence"/>
</dbReference>
<dbReference type="RefSeq" id="WP_289597051.1">
    <property type="nucleotide sequence ID" value="NZ_CAUQQU010000004.1"/>
</dbReference>
<dbReference type="InterPro" id="IPR041657">
    <property type="entry name" value="HTH_17"/>
</dbReference>
<gene>
    <name evidence="2" type="ORF">RMW62_02280</name>
</gene>
<accession>A0AAE4G1Q4</accession>
<proteinExistence type="predicted"/>
<name>A0AAE4G1Q4_9ACTO</name>
<organism evidence="2 3">
    <name type="scientific">Actinomyces oris</name>
    <dbReference type="NCBI Taxonomy" id="544580"/>
    <lineage>
        <taxon>Bacteria</taxon>
        <taxon>Bacillati</taxon>
        <taxon>Actinomycetota</taxon>
        <taxon>Actinomycetes</taxon>
        <taxon>Actinomycetales</taxon>
        <taxon>Actinomycetaceae</taxon>
        <taxon>Actinomyces</taxon>
    </lineage>
</organism>
<dbReference type="InterPro" id="IPR009061">
    <property type="entry name" value="DNA-bd_dom_put_sf"/>
</dbReference>
<evidence type="ECO:0000313" key="3">
    <source>
        <dbReference type="Proteomes" id="UP001180729"/>
    </source>
</evidence>
<dbReference type="NCBIfam" id="TIGR01764">
    <property type="entry name" value="excise"/>
    <property type="match status" value="1"/>
</dbReference>
<dbReference type="InterPro" id="IPR010093">
    <property type="entry name" value="SinI_DNA-bd"/>
</dbReference>
<dbReference type="GO" id="GO:0003677">
    <property type="term" value="F:DNA binding"/>
    <property type="evidence" value="ECO:0007669"/>
    <property type="project" value="InterPro"/>
</dbReference>
<evidence type="ECO:0000313" key="2">
    <source>
        <dbReference type="EMBL" id="MDT0247908.1"/>
    </source>
</evidence>
<dbReference type="Pfam" id="PF12728">
    <property type="entry name" value="HTH_17"/>
    <property type="match status" value="1"/>
</dbReference>
<comment type="caution">
    <text evidence="2">The sequence shown here is derived from an EMBL/GenBank/DDBJ whole genome shotgun (WGS) entry which is preliminary data.</text>
</comment>
<sequence length="135" mass="15231">MTDLIDVAPLSVNEHERAALRDFAHTLDEGELQDLLLALTAFLEGDNPITLMGADTHFTPNQVATRLGMSRTHLYKLLDEGLIPSYRVGRDRRIAGRDVVAFIHRRQAERRELAERFATAESIRHSAIDELANEL</sequence>
<dbReference type="AlphaFoldDB" id="A0AAE4G1Q4"/>
<feature type="domain" description="Helix-turn-helix" evidence="1">
    <location>
        <begin position="58"/>
        <end position="106"/>
    </location>
</feature>
<reference evidence="2" key="1">
    <citation type="submission" date="2022-06" db="EMBL/GenBank/DDBJ databases">
        <title>Draft Genome Sequences of Three Actinomyces oris Strains, Isolated from Healthy Human Feces.</title>
        <authorList>
            <person name="Ye Y."/>
            <person name="Liu C."/>
            <person name="Zhao J."/>
            <person name="Xu J."/>
            <person name="Huang H."/>
            <person name="Wang B."/>
            <person name="Wei J."/>
            <person name="Jing X."/>
        </authorList>
    </citation>
    <scope>NUCLEOTIDE SEQUENCE</scope>
    <source>
        <strain evidence="2">CNGBCC1803368</strain>
    </source>
</reference>
<protein>
    <submittedName>
        <fullName evidence="2">Helix-turn-helix domain-containing protein</fullName>
    </submittedName>
</protein>
<dbReference type="EMBL" id="JAMZMH010000002">
    <property type="protein sequence ID" value="MDT0247908.1"/>
    <property type="molecule type" value="Genomic_DNA"/>
</dbReference>
<dbReference type="SUPFAM" id="SSF46955">
    <property type="entry name" value="Putative DNA-binding domain"/>
    <property type="match status" value="1"/>
</dbReference>
<evidence type="ECO:0000259" key="1">
    <source>
        <dbReference type="Pfam" id="PF12728"/>
    </source>
</evidence>